<gene>
    <name evidence="3" type="ORF">HU722_0013010</name>
    <name evidence="2" type="ORF">HU722_39940</name>
</gene>
<sequence>MSIGLGDTKDQNVGVVERQRGYDGIAAQQLPDHNTRIAEHVQLASFSSSRLLPEPRGNPLKPDSQGPLND</sequence>
<evidence type="ECO:0000313" key="2">
    <source>
        <dbReference type="EMBL" id="MBC3297722.1"/>
    </source>
</evidence>
<evidence type="ECO:0000313" key="3">
    <source>
        <dbReference type="EMBL" id="QXH86355.1"/>
    </source>
</evidence>
<proteinExistence type="predicted"/>
<dbReference type="EMBL" id="CP077084">
    <property type="protein sequence ID" value="QXH86355.1"/>
    <property type="molecule type" value="Genomic_DNA"/>
</dbReference>
<reference evidence="3" key="2">
    <citation type="submission" date="2021-06" db="EMBL/GenBank/DDBJ databases">
        <title>Updating the genus Pseudomonas: Description of 43 new species and partition of the Pseudomonas putida group.</title>
        <authorList>
            <person name="Girard L."/>
            <person name="Lood C."/>
            <person name="Vandamme P."/>
            <person name="Rokni-Zadeh H."/>
            <person name="van Noort V."/>
            <person name="Hofte M."/>
            <person name="Lavigne R."/>
            <person name="De Mot R."/>
        </authorList>
    </citation>
    <scope>NUCLEOTIDE SEQUENCE</scope>
    <source>
        <strain evidence="3">SWRI145</strain>
    </source>
</reference>
<evidence type="ECO:0000256" key="1">
    <source>
        <dbReference type="SAM" id="MobiDB-lite"/>
    </source>
</evidence>
<dbReference type="AlphaFoldDB" id="A0A8I0D185"/>
<dbReference type="RefSeq" id="WP_139132535.1">
    <property type="nucleotide sequence ID" value="NZ_CP077084.1"/>
</dbReference>
<accession>A0A8I0D185</accession>
<evidence type="ECO:0000313" key="4">
    <source>
        <dbReference type="Proteomes" id="UP000615613"/>
    </source>
</evidence>
<dbReference type="KEGG" id="ptrt:HU722_0013010"/>
<protein>
    <submittedName>
        <fullName evidence="2">Uncharacterized protein</fullName>
    </submittedName>
</protein>
<feature type="region of interest" description="Disordered" evidence="1">
    <location>
        <begin position="47"/>
        <end position="70"/>
    </location>
</feature>
<reference evidence="2" key="1">
    <citation type="journal article" date="2020" name="Microorganisms">
        <title>Reliable Identification of Environmental Pseudomonas Isolates Using the rpoD Gene.</title>
        <authorList>
            <consortium name="The Broad Institute Genome Sequencing Platform"/>
            <person name="Girard L."/>
            <person name="Lood C."/>
            <person name="Rokni-Zadeh H."/>
            <person name="van Noort V."/>
            <person name="Lavigne R."/>
            <person name="De Mot R."/>
        </authorList>
    </citation>
    <scope>NUCLEOTIDE SEQUENCE [LARGE SCALE GENOMIC DNA]</scope>
    <source>
        <strain evidence="2">SWRI145</strain>
    </source>
</reference>
<name>A0A8I0D185_9PSED</name>
<organism evidence="2">
    <name type="scientific">Pseudomonas tritici</name>
    <dbReference type="NCBI Taxonomy" id="2745518"/>
    <lineage>
        <taxon>Bacteria</taxon>
        <taxon>Pseudomonadati</taxon>
        <taxon>Pseudomonadota</taxon>
        <taxon>Gammaproteobacteria</taxon>
        <taxon>Pseudomonadales</taxon>
        <taxon>Pseudomonadaceae</taxon>
        <taxon>Pseudomonas</taxon>
    </lineage>
</organism>
<dbReference type="EMBL" id="JABWQF010000036">
    <property type="protein sequence ID" value="MBC3297722.1"/>
    <property type="molecule type" value="Genomic_DNA"/>
</dbReference>
<keyword evidence="4" id="KW-1185">Reference proteome</keyword>
<dbReference type="Proteomes" id="UP000615613">
    <property type="component" value="Chromosome"/>
</dbReference>